<sequence>MQQNKPPEGKSVPMINSFLNLCRVCPVPTEDKVNSEYKRNFTWHDGYQATKVDVVRNAPSVRAADENSNKISDNREKLLPAVASAEPSLSRKKKYPGQPARDHLLYDKDEGESSDSLEVGPHLGLVSQDADSRARVPDEDSRSRSKNPDEGDSRKPEEKQPLMSASFPPSTNPRGNPGTPGQSEEGTVPKTTEYRSQFIAWPRPPGESPSARKSASMGLIAPANKDATDGEAPSGELWNSVPSENDDDDAALDAVKRGRIKKTEYKAKFRPFSAYTYVDGSWKKATRLIKDNEAASEEDQHAWYSEVVERLKKANQYRERSYTGAPLHSSEPLPLELLVRDRTMLSPVSVASSSRDHIDYPKSREGSTKKKSQVEKTTVRPKSAEPVIPVKSEHKSPKRTRPKAPRDLPVHGHGDLSGRKKAHKQSAEKSSPIGMKPRAVQRPQAPAAEEGKVWMKPDAAKEEEEAKGEETLVNGFASEDSGKMVNGDDYSVLQKMKEEAKMNGEHTPVMKAPAKVPLTTVKSPEEVTGVRSPDPESWTVPLEIGKGLHWMDGKTPDGVQPKGPPILLSKRLKESSLIGKSQKDLVICDPASETTGESVDL</sequence>
<feature type="compositionally biased region" description="Basic and acidic residues" evidence="10">
    <location>
        <begin position="404"/>
        <end position="418"/>
    </location>
</feature>
<evidence type="ECO:0000256" key="7">
    <source>
        <dbReference type="ARBA" id="ARBA00023212"/>
    </source>
</evidence>
<dbReference type="PANTHER" id="PTHR32078">
    <property type="entry name" value="NUCLEAR PROTEIN MDM1"/>
    <property type="match status" value="1"/>
</dbReference>
<accession>A0A8T0EFS6</accession>
<feature type="region of interest" description="Disordered" evidence="10">
    <location>
        <begin position="347"/>
        <end position="487"/>
    </location>
</feature>
<proteinExistence type="inferred from homology"/>
<organism evidence="11 12">
    <name type="scientific">Argiope bruennichi</name>
    <name type="common">Wasp spider</name>
    <name type="synonym">Aranea bruennichi</name>
    <dbReference type="NCBI Taxonomy" id="94029"/>
    <lineage>
        <taxon>Eukaryota</taxon>
        <taxon>Metazoa</taxon>
        <taxon>Ecdysozoa</taxon>
        <taxon>Arthropoda</taxon>
        <taxon>Chelicerata</taxon>
        <taxon>Arachnida</taxon>
        <taxon>Araneae</taxon>
        <taxon>Araneomorphae</taxon>
        <taxon>Entelegynae</taxon>
        <taxon>Araneoidea</taxon>
        <taxon>Araneidae</taxon>
        <taxon>Argiope</taxon>
    </lineage>
</organism>
<comment type="function">
    <text evidence="9">Microtubule-binding protein that negatively regulates centriole duplication. Binds to and stabilizes microtubules.</text>
</comment>
<dbReference type="EMBL" id="JABXBU010002228">
    <property type="protein sequence ID" value="KAF8771962.1"/>
    <property type="molecule type" value="Genomic_DNA"/>
</dbReference>
<gene>
    <name evidence="11" type="ORF">HNY73_019317</name>
</gene>
<evidence type="ECO:0000256" key="4">
    <source>
        <dbReference type="ARBA" id="ARBA00013508"/>
    </source>
</evidence>
<feature type="compositionally biased region" description="Low complexity" evidence="10">
    <location>
        <begin position="437"/>
        <end position="448"/>
    </location>
</feature>
<feature type="region of interest" description="Disordered" evidence="10">
    <location>
        <begin position="61"/>
        <end position="250"/>
    </location>
</feature>
<feature type="compositionally biased region" description="Polar residues" evidence="10">
    <location>
        <begin position="167"/>
        <end position="185"/>
    </location>
</feature>
<dbReference type="InterPro" id="IPR029136">
    <property type="entry name" value="MDM1"/>
</dbReference>
<evidence type="ECO:0000256" key="3">
    <source>
        <dbReference type="ARBA" id="ARBA00010494"/>
    </source>
</evidence>
<keyword evidence="5" id="KW-0963">Cytoplasm</keyword>
<dbReference type="GO" id="GO:0005634">
    <property type="term" value="C:nucleus"/>
    <property type="evidence" value="ECO:0007669"/>
    <property type="project" value="UniProtKB-SubCell"/>
</dbReference>
<feature type="compositionally biased region" description="Basic and acidic residues" evidence="10">
    <location>
        <begin position="63"/>
        <end position="78"/>
    </location>
</feature>
<dbReference type="AlphaFoldDB" id="A0A8T0EFS6"/>
<keyword evidence="6" id="KW-0493">Microtubule</keyword>
<dbReference type="GO" id="GO:0046600">
    <property type="term" value="P:negative regulation of centriole replication"/>
    <property type="evidence" value="ECO:0007669"/>
    <property type="project" value="InterPro"/>
</dbReference>
<evidence type="ECO:0000256" key="1">
    <source>
        <dbReference type="ARBA" id="ARBA00004114"/>
    </source>
</evidence>
<feature type="compositionally biased region" description="Basic and acidic residues" evidence="10">
    <location>
        <begin position="354"/>
        <end position="378"/>
    </location>
</feature>
<dbReference type="GO" id="GO:0008017">
    <property type="term" value="F:microtubule binding"/>
    <property type="evidence" value="ECO:0007669"/>
    <property type="project" value="InterPro"/>
</dbReference>
<evidence type="ECO:0000256" key="9">
    <source>
        <dbReference type="ARBA" id="ARBA00045771"/>
    </source>
</evidence>
<keyword evidence="7" id="KW-0206">Cytoskeleton</keyword>
<feature type="compositionally biased region" description="Basic and acidic residues" evidence="10">
    <location>
        <begin position="130"/>
        <end position="160"/>
    </location>
</feature>
<comment type="caution">
    <text evidence="11">The sequence shown here is derived from an EMBL/GenBank/DDBJ whole genome shotgun (WGS) entry which is preliminary data.</text>
</comment>
<evidence type="ECO:0000256" key="10">
    <source>
        <dbReference type="SAM" id="MobiDB-lite"/>
    </source>
</evidence>
<evidence type="ECO:0000256" key="2">
    <source>
        <dbReference type="ARBA" id="ARBA00004123"/>
    </source>
</evidence>
<comment type="similarity">
    <text evidence="3">Belongs to the MDM1 family.</text>
</comment>
<dbReference type="Proteomes" id="UP000807504">
    <property type="component" value="Unassembled WGS sequence"/>
</dbReference>
<dbReference type="GO" id="GO:0005814">
    <property type="term" value="C:centriole"/>
    <property type="evidence" value="ECO:0007669"/>
    <property type="project" value="UniProtKB-SubCell"/>
</dbReference>
<protein>
    <recommendedName>
        <fullName evidence="4">Nuclear protein MDM1</fullName>
    </recommendedName>
</protein>
<dbReference type="Pfam" id="PF15501">
    <property type="entry name" value="MDM1"/>
    <property type="match status" value="1"/>
</dbReference>
<evidence type="ECO:0000313" key="12">
    <source>
        <dbReference type="Proteomes" id="UP000807504"/>
    </source>
</evidence>
<reference evidence="11" key="2">
    <citation type="submission" date="2020-06" db="EMBL/GenBank/DDBJ databases">
        <authorList>
            <person name="Sheffer M."/>
        </authorList>
    </citation>
    <scope>NUCLEOTIDE SEQUENCE</scope>
</reference>
<name>A0A8T0EFS6_ARGBR</name>
<feature type="compositionally biased region" description="Basic and acidic residues" evidence="10">
    <location>
        <begin position="449"/>
        <end position="460"/>
    </location>
</feature>
<dbReference type="PANTHER" id="PTHR32078:SF1">
    <property type="entry name" value="NUCLEAR PROTEIN MDM1"/>
    <property type="match status" value="1"/>
</dbReference>
<evidence type="ECO:0000313" key="11">
    <source>
        <dbReference type="EMBL" id="KAF8771962.1"/>
    </source>
</evidence>
<evidence type="ECO:0000256" key="5">
    <source>
        <dbReference type="ARBA" id="ARBA00022490"/>
    </source>
</evidence>
<evidence type="ECO:0000256" key="6">
    <source>
        <dbReference type="ARBA" id="ARBA00022701"/>
    </source>
</evidence>
<keyword evidence="8" id="KW-0539">Nucleus</keyword>
<feature type="region of interest" description="Disordered" evidence="10">
    <location>
        <begin position="502"/>
        <end position="540"/>
    </location>
</feature>
<dbReference type="GO" id="GO:0005874">
    <property type="term" value="C:microtubule"/>
    <property type="evidence" value="ECO:0007669"/>
    <property type="project" value="UniProtKB-KW"/>
</dbReference>
<keyword evidence="12" id="KW-1185">Reference proteome</keyword>
<evidence type="ECO:0000256" key="8">
    <source>
        <dbReference type="ARBA" id="ARBA00023242"/>
    </source>
</evidence>
<reference evidence="11" key="1">
    <citation type="journal article" date="2020" name="bioRxiv">
        <title>Chromosome-level reference genome of the European wasp spider Argiope bruennichi: a resource for studies on range expansion and evolutionary adaptation.</title>
        <authorList>
            <person name="Sheffer M.M."/>
            <person name="Hoppe A."/>
            <person name="Krehenwinkel H."/>
            <person name="Uhl G."/>
            <person name="Kuss A.W."/>
            <person name="Jensen L."/>
            <person name="Jensen C."/>
            <person name="Gillespie R.G."/>
            <person name="Hoff K.J."/>
            <person name="Prost S."/>
        </authorList>
    </citation>
    <scope>NUCLEOTIDE SEQUENCE</scope>
</reference>
<comment type="subcellular location">
    <subcellularLocation>
        <location evidence="1">Cytoplasm</location>
        <location evidence="1">Cytoskeleton</location>
        <location evidence="1">Microtubule organizing center</location>
        <location evidence="1">Centrosome</location>
        <location evidence="1">Centriole</location>
    </subcellularLocation>
    <subcellularLocation>
        <location evidence="2">Nucleus</location>
    </subcellularLocation>
</comment>